<accession>A0A9W9D9G0</accession>
<evidence type="ECO:0000313" key="2">
    <source>
        <dbReference type="EMBL" id="KAJ4406725.1"/>
    </source>
</evidence>
<evidence type="ECO:0000313" key="3">
    <source>
        <dbReference type="Proteomes" id="UP001140510"/>
    </source>
</evidence>
<protein>
    <submittedName>
        <fullName evidence="2">Uncharacterized protein</fullName>
    </submittedName>
</protein>
<dbReference type="EMBL" id="JAPEVA010000025">
    <property type="protein sequence ID" value="KAJ4406725.1"/>
    <property type="molecule type" value="Genomic_DNA"/>
</dbReference>
<keyword evidence="3" id="KW-1185">Reference proteome</keyword>
<feature type="region of interest" description="Disordered" evidence="1">
    <location>
        <begin position="75"/>
        <end position="107"/>
    </location>
</feature>
<sequence length="177" mass="19524">MDEVEKKLASHQLAFEEERKDVQVVFSAEELGIEGDLWSGPRKAWPHTGDASNNELIEYLEQRAEDLPAGAHDAFLRTGDTTGDTELVATTVPSGPEIDDAGMSEEDRDDFSNITEDGFTDKEHLDAFSDVAEDAYVVGDASTVETLLLTEYELFADSDFESFCFTDGESDVDVLLE</sequence>
<comment type="caution">
    <text evidence="2">The sequence shown here is derived from an EMBL/GenBank/DDBJ whole genome shotgun (WGS) entry which is preliminary data.</text>
</comment>
<organism evidence="2 3">
    <name type="scientific">Didymella pomorum</name>
    <dbReference type="NCBI Taxonomy" id="749634"/>
    <lineage>
        <taxon>Eukaryota</taxon>
        <taxon>Fungi</taxon>
        <taxon>Dikarya</taxon>
        <taxon>Ascomycota</taxon>
        <taxon>Pezizomycotina</taxon>
        <taxon>Dothideomycetes</taxon>
        <taxon>Pleosporomycetidae</taxon>
        <taxon>Pleosporales</taxon>
        <taxon>Pleosporineae</taxon>
        <taxon>Didymellaceae</taxon>
        <taxon>Didymella</taxon>
    </lineage>
</organism>
<feature type="compositionally biased region" description="Acidic residues" evidence="1">
    <location>
        <begin position="97"/>
        <end position="107"/>
    </location>
</feature>
<proteinExistence type="predicted"/>
<dbReference type="AlphaFoldDB" id="A0A9W9D9G0"/>
<dbReference type="Proteomes" id="UP001140510">
    <property type="component" value="Unassembled WGS sequence"/>
</dbReference>
<reference evidence="2" key="1">
    <citation type="submission" date="2022-10" db="EMBL/GenBank/DDBJ databases">
        <title>Tapping the CABI collections for fungal endophytes: first genome assemblies for Collariella, Neodidymelliopsis, Ascochyta clinopodiicola, Didymella pomorum, Didymosphaeria variabile, Neocosmospora piperis and Neocucurbitaria cava.</title>
        <authorList>
            <person name="Hill R."/>
        </authorList>
    </citation>
    <scope>NUCLEOTIDE SEQUENCE</scope>
    <source>
        <strain evidence="2">IMI 355091</strain>
    </source>
</reference>
<name>A0A9W9D9G0_9PLEO</name>
<evidence type="ECO:0000256" key="1">
    <source>
        <dbReference type="SAM" id="MobiDB-lite"/>
    </source>
</evidence>
<gene>
    <name evidence="2" type="ORF">N0V91_004415</name>
</gene>